<dbReference type="EMBL" id="CAJVCH010432935">
    <property type="protein sequence ID" value="CAG7818875.1"/>
    <property type="molecule type" value="Genomic_DNA"/>
</dbReference>
<keyword evidence="1" id="KW-1133">Transmembrane helix</keyword>
<dbReference type="Proteomes" id="UP000708208">
    <property type="component" value="Unassembled WGS sequence"/>
</dbReference>
<proteinExistence type="predicted"/>
<keyword evidence="1" id="KW-0472">Membrane</keyword>
<evidence type="ECO:0000313" key="2">
    <source>
        <dbReference type="EMBL" id="CAG7818875.1"/>
    </source>
</evidence>
<feature type="transmembrane region" description="Helical" evidence="1">
    <location>
        <begin position="81"/>
        <end position="101"/>
    </location>
</feature>
<feature type="non-terminal residue" evidence="2">
    <location>
        <position position="1"/>
    </location>
</feature>
<protein>
    <submittedName>
        <fullName evidence="2">Uncharacterized protein</fullName>
    </submittedName>
</protein>
<sequence length="107" mass="12299">MLPVKMNAIGIKRNYALNEKIELKHIERACCDLIFAGWHHFTKCKVGAEFKRATIQREIKAFLFAINVCERNQCGLCGIRMCVNIIAFTLISICAVLVWHIQEFSQN</sequence>
<evidence type="ECO:0000256" key="1">
    <source>
        <dbReference type="SAM" id="Phobius"/>
    </source>
</evidence>
<keyword evidence="1" id="KW-0812">Transmembrane</keyword>
<name>A0A8J2PL10_9HEXA</name>
<keyword evidence="3" id="KW-1185">Reference proteome</keyword>
<reference evidence="2" key="1">
    <citation type="submission" date="2021-06" db="EMBL/GenBank/DDBJ databases">
        <authorList>
            <person name="Hodson N. C."/>
            <person name="Mongue J. A."/>
            <person name="Jaron S. K."/>
        </authorList>
    </citation>
    <scope>NUCLEOTIDE SEQUENCE</scope>
</reference>
<organism evidence="2 3">
    <name type="scientific">Allacma fusca</name>
    <dbReference type="NCBI Taxonomy" id="39272"/>
    <lineage>
        <taxon>Eukaryota</taxon>
        <taxon>Metazoa</taxon>
        <taxon>Ecdysozoa</taxon>
        <taxon>Arthropoda</taxon>
        <taxon>Hexapoda</taxon>
        <taxon>Collembola</taxon>
        <taxon>Symphypleona</taxon>
        <taxon>Sminthuridae</taxon>
        <taxon>Allacma</taxon>
    </lineage>
</organism>
<accession>A0A8J2PL10</accession>
<dbReference type="AlphaFoldDB" id="A0A8J2PL10"/>
<comment type="caution">
    <text evidence="2">The sequence shown here is derived from an EMBL/GenBank/DDBJ whole genome shotgun (WGS) entry which is preliminary data.</text>
</comment>
<evidence type="ECO:0000313" key="3">
    <source>
        <dbReference type="Proteomes" id="UP000708208"/>
    </source>
</evidence>
<gene>
    <name evidence="2" type="ORF">AFUS01_LOCUS29352</name>
</gene>